<evidence type="ECO:0000256" key="7">
    <source>
        <dbReference type="ARBA" id="ARBA00023180"/>
    </source>
</evidence>
<dbReference type="SMART" id="SM00030">
    <property type="entry name" value="CLb"/>
    <property type="match status" value="1"/>
</dbReference>
<dbReference type="AlphaFoldDB" id="A0A8C6WNE2"/>
<name>A0A8C6WNE2_9GOBI</name>
<reference evidence="12" key="2">
    <citation type="submission" date="2025-09" db="UniProtKB">
        <authorList>
            <consortium name="Ensembl"/>
        </authorList>
    </citation>
    <scope>IDENTIFICATION</scope>
</reference>
<evidence type="ECO:0000313" key="12">
    <source>
        <dbReference type="Ensembl" id="ENSNMLP00000019720.1"/>
    </source>
</evidence>
<proteinExistence type="inferred from homology"/>
<evidence type="ECO:0000256" key="2">
    <source>
        <dbReference type="ARBA" id="ARBA00010069"/>
    </source>
</evidence>
<feature type="chain" id="PRO_5034042192" description="Clusterin" evidence="9">
    <location>
        <begin position="20"/>
        <end position="464"/>
    </location>
</feature>
<evidence type="ECO:0000259" key="11">
    <source>
        <dbReference type="SMART" id="SM00035"/>
    </source>
</evidence>
<sequence>MKLLLSLALVVMTLGVLLSASDDQLKIISDETLKQLSQAGEKVVGEEMKRALVGVKEMREVMWRNDQKHQHLMRSLQRSSDKKKEAAQLALDVTGKLTEAEEHCKDSLQSEWDECRPCLENACKDFYTSTCRRGFATFHNKVENFFRRVSRRFGPQQPRVESGDILVNQESPEVEVSQMEESFSRLMSRVSTLVNRTVALVAQMRGRLDQSLQRSFLNETQDSLMERDLADSLYPARDSGFVQGVGLDEVLESFFDFGRSVVDEFGAVVTKVFGDLNEAVEEAKKTERESIPRFFQNRKLCRDLRRQSSECWRLHSQCEACQGALLTECPSVRDLHVELDEVSQLLDASKEQYEEVLSIVRRHVDQTLDWLSNMAAEFSWVSWVPASTNRSALQSIFRVTMVAPDSHEENLPVQDTKVEVNILNSPTLQLSIPGELELHDPAFMEYVAQEALDKYKEMVRFEDV</sequence>
<feature type="domain" description="Clusterin N-terminal" evidence="10">
    <location>
        <begin position="26"/>
        <end position="240"/>
    </location>
</feature>
<evidence type="ECO:0000256" key="6">
    <source>
        <dbReference type="ARBA" id="ARBA00023157"/>
    </source>
</evidence>
<dbReference type="Pfam" id="PF01093">
    <property type="entry name" value="Clusterin"/>
    <property type="match status" value="1"/>
</dbReference>
<comment type="subcellular location">
    <subcellularLocation>
        <location evidence="1">Secreted</location>
    </subcellularLocation>
</comment>
<keyword evidence="6" id="KW-1015">Disulfide bond</keyword>
<keyword evidence="3" id="KW-0964">Secreted</keyword>
<dbReference type="InterPro" id="IPR016015">
    <property type="entry name" value="Clusterin_C"/>
</dbReference>
<dbReference type="PANTHER" id="PTHR10970">
    <property type="entry name" value="CLUSTERIN"/>
    <property type="match status" value="1"/>
</dbReference>
<organism evidence="12 13">
    <name type="scientific">Neogobius melanostomus</name>
    <name type="common">round goby</name>
    <dbReference type="NCBI Taxonomy" id="47308"/>
    <lineage>
        <taxon>Eukaryota</taxon>
        <taxon>Metazoa</taxon>
        <taxon>Chordata</taxon>
        <taxon>Craniata</taxon>
        <taxon>Vertebrata</taxon>
        <taxon>Euteleostomi</taxon>
        <taxon>Actinopterygii</taxon>
        <taxon>Neopterygii</taxon>
        <taxon>Teleostei</taxon>
        <taxon>Neoteleostei</taxon>
        <taxon>Acanthomorphata</taxon>
        <taxon>Gobiaria</taxon>
        <taxon>Gobiiformes</taxon>
        <taxon>Gobioidei</taxon>
        <taxon>Gobiidae</taxon>
        <taxon>Benthophilinae</taxon>
        <taxon>Neogobiini</taxon>
        <taxon>Neogobius</taxon>
    </lineage>
</organism>
<keyword evidence="4 9" id="KW-0732">Signal</keyword>
<evidence type="ECO:0000256" key="3">
    <source>
        <dbReference type="ARBA" id="ARBA00022525"/>
    </source>
</evidence>
<dbReference type="PANTHER" id="PTHR10970:SF2">
    <property type="entry name" value="CLUSTERIN-LIKE PROTEIN 1"/>
    <property type="match status" value="1"/>
</dbReference>
<dbReference type="Ensembl" id="ENSNMLT00000022148.1">
    <property type="protein sequence ID" value="ENSNMLP00000019720.1"/>
    <property type="gene ID" value="ENSNMLG00000012927.1"/>
</dbReference>
<dbReference type="Proteomes" id="UP000694523">
    <property type="component" value="Unplaced"/>
</dbReference>
<protein>
    <recommendedName>
        <fullName evidence="8">Clusterin</fullName>
    </recommendedName>
</protein>
<dbReference type="GO" id="GO:0005634">
    <property type="term" value="C:nucleus"/>
    <property type="evidence" value="ECO:0007669"/>
    <property type="project" value="TreeGrafter"/>
</dbReference>
<evidence type="ECO:0000256" key="8">
    <source>
        <dbReference type="RuleBase" id="RU000629"/>
    </source>
</evidence>
<comment type="similarity">
    <text evidence="2 8">Belongs to the clusterin family.</text>
</comment>
<dbReference type="SMART" id="SM00035">
    <property type="entry name" value="CLa"/>
    <property type="match status" value="1"/>
</dbReference>
<keyword evidence="7" id="KW-0325">Glycoprotein</keyword>
<evidence type="ECO:0000256" key="4">
    <source>
        <dbReference type="ARBA" id="ARBA00022729"/>
    </source>
</evidence>
<evidence type="ECO:0000313" key="13">
    <source>
        <dbReference type="Proteomes" id="UP000694523"/>
    </source>
</evidence>
<accession>A0A8C6WNE2</accession>
<dbReference type="GO" id="GO:0005615">
    <property type="term" value="C:extracellular space"/>
    <property type="evidence" value="ECO:0007669"/>
    <property type="project" value="TreeGrafter"/>
</dbReference>
<feature type="signal peptide" evidence="9">
    <location>
        <begin position="1"/>
        <end position="19"/>
    </location>
</feature>
<evidence type="ECO:0000259" key="10">
    <source>
        <dbReference type="SMART" id="SM00030"/>
    </source>
</evidence>
<evidence type="ECO:0000256" key="9">
    <source>
        <dbReference type="SAM" id="SignalP"/>
    </source>
</evidence>
<keyword evidence="5" id="KW-0175">Coiled coil</keyword>
<dbReference type="InterPro" id="IPR000753">
    <property type="entry name" value="Clusterin-like"/>
</dbReference>
<reference evidence="12" key="1">
    <citation type="submission" date="2025-08" db="UniProtKB">
        <authorList>
            <consortium name="Ensembl"/>
        </authorList>
    </citation>
    <scope>IDENTIFICATION</scope>
</reference>
<feature type="domain" description="Clusterin C-terminal" evidence="11">
    <location>
        <begin position="235"/>
        <end position="456"/>
    </location>
</feature>
<keyword evidence="13" id="KW-1185">Reference proteome</keyword>
<dbReference type="InterPro" id="IPR016014">
    <property type="entry name" value="Clusterin_N"/>
</dbReference>
<dbReference type="GO" id="GO:0051787">
    <property type="term" value="F:misfolded protein binding"/>
    <property type="evidence" value="ECO:0007669"/>
    <property type="project" value="TreeGrafter"/>
</dbReference>
<evidence type="ECO:0000256" key="1">
    <source>
        <dbReference type="ARBA" id="ARBA00004613"/>
    </source>
</evidence>
<evidence type="ECO:0000256" key="5">
    <source>
        <dbReference type="ARBA" id="ARBA00023054"/>
    </source>
</evidence>